<evidence type="ECO:0000313" key="3">
    <source>
        <dbReference type="EMBL" id="SMP03492.1"/>
    </source>
</evidence>
<dbReference type="InterPro" id="IPR004394">
    <property type="entry name" value="Iojap/RsfS/C7orf30"/>
</dbReference>
<sequence>METEKVVEKIVEKASEKKGENIVVLEIGKISPIADYMIIISGSVPLHTKAICDFITEELKKEGIYPSHIEGYNEGRWIAIDYGDIMVNIFIPELRDYYQLEWLWSDAPKKEYKVS</sequence>
<dbReference type="HAMAP" id="MF_01477">
    <property type="entry name" value="Iojap_RsfS"/>
    <property type="match status" value="1"/>
</dbReference>
<gene>
    <name evidence="2" type="primary">rsfS</name>
    <name evidence="3" type="ORF">SAMN06264868_102134</name>
</gene>
<comment type="similarity">
    <text evidence="1 2">Belongs to the Iojap/RsfS family.</text>
</comment>
<accession>A0AA46AD96</accession>
<dbReference type="GO" id="GO:0005737">
    <property type="term" value="C:cytoplasm"/>
    <property type="evidence" value="ECO:0007669"/>
    <property type="project" value="UniProtKB-SubCell"/>
</dbReference>
<protein>
    <recommendedName>
        <fullName evidence="2">Ribosomal silencing factor RsfS</fullName>
    </recommendedName>
</protein>
<keyword evidence="4" id="KW-1185">Reference proteome</keyword>
<dbReference type="Gene3D" id="3.30.460.10">
    <property type="entry name" value="Beta Polymerase, domain 2"/>
    <property type="match status" value="1"/>
</dbReference>
<dbReference type="Pfam" id="PF02410">
    <property type="entry name" value="RsfS"/>
    <property type="match status" value="1"/>
</dbReference>
<keyword evidence="2" id="KW-0963">Cytoplasm</keyword>
<dbReference type="GO" id="GO:0090071">
    <property type="term" value="P:negative regulation of ribosome biogenesis"/>
    <property type="evidence" value="ECO:0007669"/>
    <property type="project" value="UniProtKB-UniRule"/>
</dbReference>
<dbReference type="SUPFAM" id="SSF81301">
    <property type="entry name" value="Nucleotidyltransferase"/>
    <property type="match status" value="1"/>
</dbReference>
<dbReference type="GO" id="GO:0043023">
    <property type="term" value="F:ribosomal large subunit binding"/>
    <property type="evidence" value="ECO:0007669"/>
    <property type="project" value="TreeGrafter"/>
</dbReference>
<comment type="subcellular location">
    <subcellularLocation>
        <location evidence="2">Cytoplasm</location>
    </subcellularLocation>
</comment>
<dbReference type="GO" id="GO:0017148">
    <property type="term" value="P:negative regulation of translation"/>
    <property type="evidence" value="ECO:0007669"/>
    <property type="project" value="UniProtKB-UniRule"/>
</dbReference>
<dbReference type="PANTHER" id="PTHR21043">
    <property type="entry name" value="IOJAP SUPERFAMILY ORTHOLOG"/>
    <property type="match status" value="1"/>
</dbReference>
<dbReference type="RefSeq" id="WP_265133375.1">
    <property type="nucleotide sequence ID" value="NZ_FXTX01000002.1"/>
</dbReference>
<dbReference type="InterPro" id="IPR043519">
    <property type="entry name" value="NT_sf"/>
</dbReference>
<dbReference type="Proteomes" id="UP001157947">
    <property type="component" value="Unassembled WGS sequence"/>
</dbReference>
<dbReference type="NCBIfam" id="TIGR00090">
    <property type="entry name" value="rsfS_iojap_ybeB"/>
    <property type="match status" value="1"/>
</dbReference>
<evidence type="ECO:0000256" key="1">
    <source>
        <dbReference type="ARBA" id="ARBA00010574"/>
    </source>
</evidence>
<dbReference type="GO" id="GO:0042256">
    <property type="term" value="P:cytosolic ribosome assembly"/>
    <property type="evidence" value="ECO:0007669"/>
    <property type="project" value="UniProtKB-UniRule"/>
</dbReference>
<keyword evidence="2" id="KW-0810">Translation regulation</keyword>
<comment type="caution">
    <text evidence="3">The sequence shown here is derived from an EMBL/GenBank/DDBJ whole genome shotgun (WGS) entry which is preliminary data.</text>
</comment>
<dbReference type="AlphaFoldDB" id="A0AA46AD96"/>
<name>A0AA46AD96_9AQUI</name>
<dbReference type="EMBL" id="FXTX01000002">
    <property type="protein sequence ID" value="SMP03492.1"/>
    <property type="molecule type" value="Genomic_DNA"/>
</dbReference>
<proteinExistence type="inferred from homology"/>
<reference evidence="3" key="1">
    <citation type="submission" date="2017-05" db="EMBL/GenBank/DDBJ databases">
        <authorList>
            <person name="Varghese N."/>
            <person name="Submissions S."/>
        </authorList>
    </citation>
    <scope>NUCLEOTIDE SEQUENCE</scope>
    <source>
        <strain evidence="3">DSM 18763</strain>
    </source>
</reference>
<evidence type="ECO:0000256" key="2">
    <source>
        <dbReference type="HAMAP-Rule" id="MF_01477"/>
    </source>
</evidence>
<comment type="subunit">
    <text evidence="2">Interacts with ribosomal protein uL14 (rplN).</text>
</comment>
<comment type="function">
    <text evidence="2">Functions as a ribosomal silencing factor. Interacts with ribosomal protein uL14 (rplN), blocking formation of intersubunit bridge B8. Prevents association of the 30S and 50S ribosomal subunits and the formation of functional ribosomes, thus repressing translation.</text>
</comment>
<dbReference type="PANTHER" id="PTHR21043:SF0">
    <property type="entry name" value="MITOCHONDRIAL ASSEMBLY OF RIBOSOMAL LARGE SUBUNIT PROTEIN 1"/>
    <property type="match status" value="1"/>
</dbReference>
<evidence type="ECO:0000313" key="4">
    <source>
        <dbReference type="Proteomes" id="UP001157947"/>
    </source>
</evidence>
<organism evidence="3 4">
    <name type="scientific">Venenivibrio stagnispumantis</name>
    <dbReference type="NCBI Taxonomy" id="407998"/>
    <lineage>
        <taxon>Bacteria</taxon>
        <taxon>Pseudomonadati</taxon>
        <taxon>Aquificota</taxon>
        <taxon>Aquificia</taxon>
        <taxon>Aquificales</taxon>
        <taxon>Hydrogenothermaceae</taxon>
        <taxon>Venenivibrio</taxon>
    </lineage>
</organism>
<keyword evidence="2" id="KW-0678">Repressor</keyword>